<evidence type="ECO:0000313" key="4">
    <source>
        <dbReference type="Proteomes" id="UP000034201"/>
    </source>
</evidence>
<dbReference type="InterPro" id="IPR008991">
    <property type="entry name" value="Translation_prot_SH3-like_sf"/>
</dbReference>
<comment type="caution">
    <text evidence="3">The sequence shown here is derived from an EMBL/GenBank/DDBJ whole genome shotgun (WGS) entry which is preliminary data.</text>
</comment>
<dbReference type="Pfam" id="PF08207">
    <property type="entry name" value="EFP_N"/>
    <property type="match status" value="1"/>
</dbReference>
<evidence type="ECO:0000256" key="1">
    <source>
        <dbReference type="ARBA" id="ARBA00009479"/>
    </source>
</evidence>
<dbReference type="InterPro" id="IPR013185">
    <property type="entry name" value="Transl_elong_KOW-like"/>
</dbReference>
<accession>A0A0G1WQ40</accession>
<dbReference type="AlphaFoldDB" id="A0A0G1WQ40"/>
<dbReference type="GO" id="GO:0005829">
    <property type="term" value="C:cytosol"/>
    <property type="evidence" value="ECO:0007669"/>
    <property type="project" value="UniProtKB-ARBA"/>
</dbReference>
<dbReference type="PANTHER" id="PTHR30053">
    <property type="entry name" value="ELONGATION FACTOR P"/>
    <property type="match status" value="1"/>
</dbReference>
<gene>
    <name evidence="3" type="ORF">UY61_C0018G0014</name>
</gene>
<organism evidence="3 4">
    <name type="scientific">Candidatus Adlerbacteria bacterium GW2011_GWC1_50_9</name>
    <dbReference type="NCBI Taxonomy" id="1618608"/>
    <lineage>
        <taxon>Bacteria</taxon>
        <taxon>Candidatus Adleribacteriota</taxon>
    </lineage>
</organism>
<dbReference type="Proteomes" id="UP000034201">
    <property type="component" value="Unassembled WGS sequence"/>
</dbReference>
<dbReference type="Gene3D" id="2.40.50.140">
    <property type="entry name" value="Nucleic acid-binding proteins"/>
    <property type="match status" value="2"/>
</dbReference>
<dbReference type="GO" id="GO:0003746">
    <property type="term" value="F:translation elongation factor activity"/>
    <property type="evidence" value="ECO:0007669"/>
    <property type="project" value="UniProtKB-KW"/>
</dbReference>
<protein>
    <submittedName>
        <fullName evidence="3">Elongation factor P</fullName>
    </submittedName>
</protein>
<dbReference type="PANTHER" id="PTHR30053:SF12">
    <property type="entry name" value="ELONGATION FACTOR P (EF-P) FAMILY PROTEIN"/>
    <property type="match status" value="1"/>
</dbReference>
<dbReference type="CDD" id="cd05794">
    <property type="entry name" value="S1_EF-P_repeat_2"/>
    <property type="match status" value="1"/>
</dbReference>
<dbReference type="PATRIC" id="fig|1618608.3.peg.294"/>
<feature type="domain" description="Elongation factor P C-terminal" evidence="2">
    <location>
        <begin position="137"/>
        <end position="192"/>
    </location>
</feature>
<dbReference type="EMBL" id="LCQQ01000018">
    <property type="protein sequence ID" value="KKW20978.1"/>
    <property type="molecule type" value="Genomic_DNA"/>
</dbReference>
<dbReference type="NCBIfam" id="NF001810">
    <property type="entry name" value="PRK00529.1"/>
    <property type="match status" value="1"/>
</dbReference>
<dbReference type="SMART" id="SM00841">
    <property type="entry name" value="Elong-fact-P_C"/>
    <property type="match status" value="1"/>
</dbReference>
<dbReference type="GO" id="GO:0043043">
    <property type="term" value="P:peptide biosynthetic process"/>
    <property type="evidence" value="ECO:0007669"/>
    <property type="project" value="InterPro"/>
</dbReference>
<sequence length="193" mass="22210">RRMLAYNEVLPKKLVLVDGEPYEVISAWVFRKQQRKPVNQTKLRNLKTGSTTEQTFHVSDKVEEAEVETRPAVYIYNRSSRTGNNEWWFHETDDKSKRFSIDDEQIGNARQFLTENTEVTILWFEGQPIQVRIPIKMELKVKEAPPNVRGNTAQGGNKVVTLETGATLNVPMFIEAGNIVRVNTETGEYVERV</sequence>
<proteinExistence type="inferred from homology"/>
<evidence type="ECO:0000313" key="3">
    <source>
        <dbReference type="EMBL" id="KKW20978.1"/>
    </source>
</evidence>
<feature type="non-terminal residue" evidence="3">
    <location>
        <position position="1"/>
    </location>
</feature>
<dbReference type="InterPro" id="IPR012340">
    <property type="entry name" value="NA-bd_OB-fold"/>
</dbReference>
<dbReference type="InterPro" id="IPR013852">
    <property type="entry name" value="Transl_elong_P/YeiP_CS"/>
</dbReference>
<dbReference type="SUPFAM" id="SSF50249">
    <property type="entry name" value="Nucleic acid-binding proteins"/>
    <property type="match status" value="2"/>
</dbReference>
<dbReference type="Pfam" id="PF09285">
    <property type="entry name" value="Elong-fact-P_C"/>
    <property type="match status" value="1"/>
</dbReference>
<dbReference type="SUPFAM" id="SSF50104">
    <property type="entry name" value="Translation proteins SH3-like domain"/>
    <property type="match status" value="1"/>
</dbReference>
<evidence type="ECO:0000259" key="2">
    <source>
        <dbReference type="SMART" id="SM00841"/>
    </source>
</evidence>
<dbReference type="PIRSF" id="PIRSF005901">
    <property type="entry name" value="EF-P"/>
    <property type="match status" value="1"/>
</dbReference>
<dbReference type="FunFam" id="2.40.50.140:FF:000004">
    <property type="entry name" value="Elongation factor P"/>
    <property type="match status" value="1"/>
</dbReference>
<keyword evidence="3" id="KW-0251">Elongation factor</keyword>
<comment type="similarity">
    <text evidence="1">Belongs to the elongation factor P family.</text>
</comment>
<dbReference type="PROSITE" id="PS01275">
    <property type="entry name" value="EFP"/>
    <property type="match status" value="1"/>
</dbReference>
<dbReference type="InterPro" id="IPR015365">
    <property type="entry name" value="Elong-fact-P_C"/>
</dbReference>
<name>A0A0G1WQ40_9BACT</name>
<dbReference type="InterPro" id="IPR014722">
    <property type="entry name" value="Rib_uL2_dom2"/>
</dbReference>
<keyword evidence="3" id="KW-0648">Protein biosynthesis</keyword>
<dbReference type="InterPro" id="IPR020599">
    <property type="entry name" value="Transl_elong_fac_P/YeiP"/>
</dbReference>
<dbReference type="Gene3D" id="2.30.30.30">
    <property type="match status" value="1"/>
</dbReference>
<reference evidence="3 4" key="1">
    <citation type="journal article" date="2015" name="Nature">
        <title>rRNA introns, odd ribosomes, and small enigmatic genomes across a large radiation of phyla.</title>
        <authorList>
            <person name="Brown C.T."/>
            <person name="Hug L.A."/>
            <person name="Thomas B.C."/>
            <person name="Sharon I."/>
            <person name="Castelle C.J."/>
            <person name="Singh A."/>
            <person name="Wilkins M.J."/>
            <person name="Williams K.H."/>
            <person name="Banfield J.F."/>
        </authorList>
    </citation>
    <scope>NUCLEOTIDE SEQUENCE [LARGE SCALE GENOMIC DNA]</scope>
</reference>